<dbReference type="PANTHER" id="PTHR11533">
    <property type="entry name" value="PROTEASE M1 ZINC METALLOPROTEASE"/>
    <property type="match status" value="1"/>
</dbReference>
<proteinExistence type="inferred from homology"/>
<keyword evidence="11" id="KW-0482">Metalloprotease</keyword>
<dbReference type="GO" id="GO:0008237">
    <property type="term" value="F:metallopeptidase activity"/>
    <property type="evidence" value="ECO:0007669"/>
    <property type="project" value="UniProtKB-KW"/>
</dbReference>
<evidence type="ECO:0000256" key="7">
    <source>
        <dbReference type="ARBA" id="ARBA00022801"/>
    </source>
</evidence>
<dbReference type="PANTHER" id="PTHR11533:SF299">
    <property type="entry name" value="AMINOPEPTIDASE"/>
    <property type="match status" value="1"/>
</dbReference>
<comment type="cofactor">
    <cofactor evidence="1">
        <name>Zn(2+)</name>
        <dbReference type="ChEBI" id="CHEBI:29105"/>
    </cofactor>
</comment>
<keyword evidence="9" id="KW-0735">Signal-anchor</keyword>
<dbReference type="VEuPathDB" id="VectorBase:PPAI005568"/>
<evidence type="ECO:0000256" key="13">
    <source>
        <dbReference type="ARBA" id="ARBA00023180"/>
    </source>
</evidence>
<feature type="domain" description="ERAP1-like C-terminal" evidence="15">
    <location>
        <begin position="757"/>
        <end position="973"/>
    </location>
</feature>
<evidence type="ECO:0000259" key="15">
    <source>
        <dbReference type="Pfam" id="PF11838"/>
    </source>
</evidence>
<evidence type="ECO:0000256" key="4">
    <source>
        <dbReference type="ARBA" id="ARBA00022670"/>
    </source>
</evidence>
<accession>A0A1B0DCM9</accession>
<evidence type="ECO:0000256" key="9">
    <source>
        <dbReference type="ARBA" id="ARBA00022968"/>
    </source>
</evidence>
<keyword evidence="4" id="KW-0645">Protease</keyword>
<dbReference type="InterPro" id="IPR024571">
    <property type="entry name" value="ERAP1-like_C_dom"/>
</dbReference>
<keyword evidence="13" id="KW-0325">Glycoprotein</keyword>
<dbReference type="SUPFAM" id="SSF55486">
    <property type="entry name" value="Metalloproteases ('zincins'), catalytic domain"/>
    <property type="match status" value="1"/>
</dbReference>
<dbReference type="GO" id="GO:0016020">
    <property type="term" value="C:membrane"/>
    <property type="evidence" value="ECO:0007669"/>
    <property type="project" value="UniProtKB-SubCell"/>
</dbReference>
<evidence type="ECO:0000256" key="3">
    <source>
        <dbReference type="ARBA" id="ARBA00010136"/>
    </source>
</evidence>
<sequence length="973" mass="109534">MGSGRMNVESKAAALAEQKKAGGPVKVSVVGSSGGNQAGNSSKVWRRERIEMTEPELDDIAFLTGEKSSSKFSILCSISSNKFFTGTGEAPTVRKNRDGVAMCSQKKAICVTAIVMGALVATALIIAYAGPQNGKDKLLSDYYLNKYNNSEPFNPIATNGQPYPWLSMELPTAIRPLRYVLTIHPNLTNLDVKGQVTVEFHVEKETSFLVLHSQDLNITERAIIGPKGFALKINRLLEYPPRQQLYLEVKDKLRKKVNYTLNLRWYSKLVPDPEGFYVDIFEDETGARRTLAATVFRPGGARKAFPCFDEAHLRAPFRISVFRDRFHIGLSNSIVHATDDVGFYMGTGLLRDDFYETPPLPSGCGVLGDPAFRTDKRPIKSKSILIKSLHISAPANRTKPQLEVEHRNITENGTISDTGEIVTAPSYTFYASKDLLDKSQFLLHTSRDVMEYLQTWLGIPYPLTKLDFVALPSLEEDIMSSLGLISIKSSFLHDLESQHTKEFHMSALKIAEAIIKQFFGGITSPGSWKHNWLWQGLIKYLGRSVLSQLQPNWPMDELHLMETTMKSLDVDAIEGWASVVDGSRDDGNNEDFYVDKSAAILALLHSALEENNFRLCLGNFLRIHRFQTAEPLELWTVCGKQMNDTKNIKEMMHLWTSHSGFPLVTLGPGEGGNFTISQAPFAPAEFRAITDDHLLPHNLSSTTTTTTTPAPVDPKSRNIPHWIFPVSFVTNLNKTCPQTVWLHSNQTQITLDPSVTWIKLNTGQNGYFRVLYTDHNWNNLIDELKKNHRAFTAKDRIGLISDVFTLCHASLMPCPITMNLITYLPKETNWGPLTTGLRHLEQWRKILKYSECFLMLAEFVRGILTRSIAGLGWKNNGTDSAKLLRPEVLLASVLWEDLDAIKQSKQILHLYLVNGTEIPTNLREVIYTGAVLSGEFTYWQYCWDRFNVLLSQNEGYEERMELLRALGETKDAW</sequence>
<evidence type="ECO:0000259" key="14">
    <source>
        <dbReference type="Pfam" id="PF01433"/>
    </source>
</evidence>
<organism evidence="17 18">
    <name type="scientific">Phlebotomus papatasi</name>
    <name type="common">Sandfly</name>
    <dbReference type="NCBI Taxonomy" id="29031"/>
    <lineage>
        <taxon>Eukaryota</taxon>
        <taxon>Metazoa</taxon>
        <taxon>Ecdysozoa</taxon>
        <taxon>Arthropoda</taxon>
        <taxon>Hexapoda</taxon>
        <taxon>Insecta</taxon>
        <taxon>Pterygota</taxon>
        <taxon>Neoptera</taxon>
        <taxon>Endopterygota</taxon>
        <taxon>Diptera</taxon>
        <taxon>Nematocera</taxon>
        <taxon>Psychodoidea</taxon>
        <taxon>Psychodidae</taxon>
        <taxon>Phlebotomus</taxon>
        <taxon>Phlebotomus</taxon>
    </lineage>
</organism>
<evidence type="ECO:0000259" key="16">
    <source>
        <dbReference type="Pfam" id="PF17900"/>
    </source>
</evidence>
<evidence type="ECO:0000256" key="6">
    <source>
        <dbReference type="ARBA" id="ARBA00022723"/>
    </source>
</evidence>
<reference evidence="17" key="1">
    <citation type="submission" date="2022-08" db="UniProtKB">
        <authorList>
            <consortium name="EnsemblMetazoa"/>
        </authorList>
    </citation>
    <scope>IDENTIFICATION</scope>
    <source>
        <strain evidence="17">Israel</strain>
    </source>
</reference>
<dbReference type="Gene3D" id="2.60.40.1910">
    <property type="match status" value="1"/>
</dbReference>
<evidence type="ECO:0000256" key="2">
    <source>
        <dbReference type="ARBA" id="ARBA00004606"/>
    </source>
</evidence>
<dbReference type="InterPro" id="IPR042097">
    <property type="entry name" value="Aminopeptidase_N-like_N_sf"/>
</dbReference>
<comment type="subcellular location">
    <subcellularLocation>
        <location evidence="2">Membrane</location>
        <topology evidence="2">Single-pass type II membrane protein</topology>
    </subcellularLocation>
</comment>
<protein>
    <recommendedName>
        <fullName evidence="19">Aminopeptidase</fullName>
    </recommendedName>
</protein>
<dbReference type="Gene3D" id="1.10.390.10">
    <property type="entry name" value="Neutral Protease Domain 2"/>
    <property type="match status" value="1"/>
</dbReference>
<keyword evidence="6" id="KW-0479">Metal-binding</keyword>
<keyword evidence="8" id="KW-0862">Zinc</keyword>
<dbReference type="VEuPathDB" id="VectorBase:PPAPM1_006915"/>
<keyword evidence="7" id="KW-0378">Hydrolase</keyword>
<evidence type="ECO:0000256" key="12">
    <source>
        <dbReference type="ARBA" id="ARBA00023136"/>
    </source>
</evidence>
<evidence type="ECO:0000256" key="11">
    <source>
        <dbReference type="ARBA" id="ARBA00023049"/>
    </source>
</evidence>
<evidence type="ECO:0000313" key="18">
    <source>
        <dbReference type="Proteomes" id="UP000092462"/>
    </source>
</evidence>
<dbReference type="EMBL" id="AJVK01014063">
    <property type="status" value="NOT_ANNOTATED_CDS"/>
    <property type="molecule type" value="Genomic_DNA"/>
</dbReference>
<dbReference type="Gene3D" id="1.25.50.20">
    <property type="match status" value="1"/>
</dbReference>
<evidence type="ECO:0000256" key="1">
    <source>
        <dbReference type="ARBA" id="ARBA00001947"/>
    </source>
</evidence>
<dbReference type="AlphaFoldDB" id="A0A1B0DCM9"/>
<keyword evidence="10" id="KW-1133">Transmembrane helix</keyword>
<dbReference type="InterPro" id="IPR050344">
    <property type="entry name" value="Peptidase_M1_aminopeptidases"/>
</dbReference>
<evidence type="ECO:0008006" key="19">
    <source>
        <dbReference type="Google" id="ProtNLM"/>
    </source>
</evidence>
<dbReference type="Pfam" id="PF11838">
    <property type="entry name" value="ERAP1_C"/>
    <property type="match status" value="1"/>
</dbReference>
<evidence type="ECO:0000313" key="17">
    <source>
        <dbReference type="EnsemblMetazoa" id="PPAI005568-PA"/>
    </source>
</evidence>
<name>A0A1B0DCM9_PHLPP</name>
<dbReference type="GO" id="GO:0006508">
    <property type="term" value="P:proteolysis"/>
    <property type="evidence" value="ECO:0007669"/>
    <property type="project" value="UniProtKB-KW"/>
</dbReference>
<feature type="domain" description="Peptidase M1 membrane alanine aminopeptidase" evidence="14">
    <location>
        <begin position="443"/>
        <end position="655"/>
    </location>
</feature>
<evidence type="ECO:0000256" key="5">
    <source>
        <dbReference type="ARBA" id="ARBA00022692"/>
    </source>
</evidence>
<dbReference type="Proteomes" id="UP000092462">
    <property type="component" value="Unassembled WGS sequence"/>
</dbReference>
<dbReference type="InterPro" id="IPR027268">
    <property type="entry name" value="Peptidase_M4/M1_CTD_sf"/>
</dbReference>
<dbReference type="EMBL" id="AJVK01014062">
    <property type="status" value="NOT_ANNOTATED_CDS"/>
    <property type="molecule type" value="Genomic_DNA"/>
</dbReference>
<dbReference type="GO" id="GO:0008270">
    <property type="term" value="F:zinc ion binding"/>
    <property type="evidence" value="ECO:0007669"/>
    <property type="project" value="InterPro"/>
</dbReference>
<dbReference type="Pfam" id="PF17900">
    <property type="entry name" value="Peptidase_M1_N"/>
    <property type="match status" value="1"/>
</dbReference>
<keyword evidence="5" id="KW-0812">Transmembrane</keyword>
<keyword evidence="18" id="KW-1185">Reference proteome</keyword>
<dbReference type="GO" id="GO:0005737">
    <property type="term" value="C:cytoplasm"/>
    <property type="evidence" value="ECO:0007669"/>
    <property type="project" value="TreeGrafter"/>
</dbReference>
<evidence type="ECO:0000256" key="10">
    <source>
        <dbReference type="ARBA" id="ARBA00022989"/>
    </source>
</evidence>
<dbReference type="FunFam" id="2.60.40.1730:FF:000001">
    <property type="entry name" value="Leucyl-cystinyl aminopeptidase"/>
    <property type="match status" value="1"/>
</dbReference>
<dbReference type="SUPFAM" id="SSF63737">
    <property type="entry name" value="Leukotriene A4 hydrolase N-terminal domain"/>
    <property type="match status" value="1"/>
</dbReference>
<comment type="similarity">
    <text evidence="3">Belongs to the peptidase M1 family.</text>
</comment>
<dbReference type="Gene3D" id="2.60.40.1730">
    <property type="entry name" value="tricorn interacting facor f3 domain"/>
    <property type="match status" value="1"/>
</dbReference>
<dbReference type="EnsemblMetazoa" id="PPAI005568-RA">
    <property type="protein sequence ID" value="PPAI005568-PA"/>
    <property type="gene ID" value="PPAI005568"/>
</dbReference>
<keyword evidence="12" id="KW-0472">Membrane</keyword>
<dbReference type="GO" id="GO:0005615">
    <property type="term" value="C:extracellular space"/>
    <property type="evidence" value="ECO:0007669"/>
    <property type="project" value="TreeGrafter"/>
</dbReference>
<evidence type="ECO:0000256" key="8">
    <source>
        <dbReference type="ARBA" id="ARBA00022833"/>
    </source>
</evidence>
<dbReference type="Pfam" id="PF01433">
    <property type="entry name" value="Peptidase_M1"/>
    <property type="match status" value="1"/>
</dbReference>
<dbReference type="InterPro" id="IPR014782">
    <property type="entry name" value="Peptidase_M1_dom"/>
</dbReference>
<dbReference type="InterPro" id="IPR045357">
    <property type="entry name" value="Aminopeptidase_N-like_N"/>
</dbReference>
<feature type="domain" description="Aminopeptidase N-like N-terminal" evidence="16">
    <location>
        <begin position="176"/>
        <end position="362"/>
    </location>
</feature>